<keyword evidence="2" id="KW-1185">Reference proteome</keyword>
<reference evidence="2" key="2">
    <citation type="submission" date="2015-01" db="EMBL/GenBank/DDBJ databases">
        <title>Evolutionary Origins and Diversification of the Mycorrhizal Mutualists.</title>
        <authorList>
            <consortium name="DOE Joint Genome Institute"/>
            <consortium name="Mycorrhizal Genomics Consortium"/>
            <person name="Kohler A."/>
            <person name="Kuo A."/>
            <person name="Nagy L.G."/>
            <person name="Floudas D."/>
            <person name="Copeland A."/>
            <person name="Barry K.W."/>
            <person name="Cichocki N."/>
            <person name="Veneault-Fourrey C."/>
            <person name="LaButti K."/>
            <person name="Lindquist E.A."/>
            <person name="Lipzen A."/>
            <person name="Lundell T."/>
            <person name="Morin E."/>
            <person name="Murat C."/>
            <person name="Riley R."/>
            <person name="Ohm R."/>
            <person name="Sun H."/>
            <person name="Tunlid A."/>
            <person name="Henrissat B."/>
            <person name="Grigoriev I.V."/>
            <person name="Hibbett D.S."/>
            <person name="Martin F."/>
        </authorList>
    </citation>
    <scope>NUCLEOTIDE SEQUENCE [LARGE SCALE GENOMIC DNA]</scope>
    <source>
        <strain evidence="2">MUT 4182</strain>
    </source>
</reference>
<accession>A0A0C3KQB9</accession>
<evidence type="ECO:0000313" key="2">
    <source>
        <dbReference type="Proteomes" id="UP000054248"/>
    </source>
</evidence>
<proteinExistence type="predicted"/>
<dbReference type="EMBL" id="KN823081">
    <property type="protein sequence ID" value="KIO23583.1"/>
    <property type="molecule type" value="Genomic_DNA"/>
</dbReference>
<sequence length="134" mass="15694">MKTPTCNTAILREVLARVPQLVPIKAAEQPSPRDGSAGYSCWKARRLADEQHWHRFTERPFYLSKYVSMRIRLRRHDRLLHQSKHPLDWWCLKKRRGNQRGGNEREPGVEVNGWKRPLPDWDSRNISVSTLGGV</sequence>
<protein>
    <submittedName>
        <fullName evidence="1">Uncharacterized protein</fullName>
    </submittedName>
</protein>
<dbReference type="AlphaFoldDB" id="A0A0C3KQB9"/>
<reference evidence="1 2" key="1">
    <citation type="submission" date="2014-04" db="EMBL/GenBank/DDBJ databases">
        <authorList>
            <consortium name="DOE Joint Genome Institute"/>
            <person name="Kuo A."/>
            <person name="Girlanda M."/>
            <person name="Perotto S."/>
            <person name="Kohler A."/>
            <person name="Nagy L.G."/>
            <person name="Floudas D."/>
            <person name="Copeland A."/>
            <person name="Barry K.W."/>
            <person name="Cichocki N."/>
            <person name="Veneault-Fourrey C."/>
            <person name="LaButti K."/>
            <person name="Lindquist E.A."/>
            <person name="Lipzen A."/>
            <person name="Lundell T."/>
            <person name="Morin E."/>
            <person name="Murat C."/>
            <person name="Sun H."/>
            <person name="Tunlid A."/>
            <person name="Henrissat B."/>
            <person name="Grigoriev I.V."/>
            <person name="Hibbett D.S."/>
            <person name="Martin F."/>
            <person name="Nordberg H.P."/>
            <person name="Cantor M.N."/>
            <person name="Hua S.X."/>
        </authorList>
    </citation>
    <scope>NUCLEOTIDE SEQUENCE [LARGE SCALE GENOMIC DNA]</scope>
    <source>
        <strain evidence="1 2">MUT 4182</strain>
    </source>
</reference>
<evidence type="ECO:0000313" key="1">
    <source>
        <dbReference type="EMBL" id="KIO23583.1"/>
    </source>
</evidence>
<dbReference type="HOGENOM" id="CLU_1897713_0_0_1"/>
<name>A0A0C3KQB9_9AGAM</name>
<dbReference type="Proteomes" id="UP000054248">
    <property type="component" value="Unassembled WGS sequence"/>
</dbReference>
<organism evidence="1 2">
    <name type="scientific">Tulasnella calospora MUT 4182</name>
    <dbReference type="NCBI Taxonomy" id="1051891"/>
    <lineage>
        <taxon>Eukaryota</taxon>
        <taxon>Fungi</taxon>
        <taxon>Dikarya</taxon>
        <taxon>Basidiomycota</taxon>
        <taxon>Agaricomycotina</taxon>
        <taxon>Agaricomycetes</taxon>
        <taxon>Cantharellales</taxon>
        <taxon>Tulasnellaceae</taxon>
        <taxon>Tulasnella</taxon>
    </lineage>
</organism>
<gene>
    <name evidence="1" type="ORF">M407DRAFT_244728</name>
</gene>